<dbReference type="EMBL" id="JACHJF010000003">
    <property type="protein sequence ID" value="MBB5118001.1"/>
    <property type="molecule type" value="Genomic_DNA"/>
</dbReference>
<reference evidence="1 2" key="1">
    <citation type="submission" date="2020-08" db="EMBL/GenBank/DDBJ databases">
        <title>Genomic Encyclopedia of Type Strains, Phase III (KMG-III): the genomes of soil and plant-associated and newly described type strains.</title>
        <authorList>
            <person name="Whitman W."/>
        </authorList>
    </citation>
    <scope>NUCLEOTIDE SEQUENCE [LARGE SCALE GENOMIC DNA]</scope>
    <source>
        <strain evidence="1 2">CECT 3259</strain>
    </source>
</reference>
<organism evidence="1 2">
    <name type="scientific">Streptomyces eurocidicus</name>
    <name type="common">Streptoverticillium eurocidicus</name>
    <dbReference type="NCBI Taxonomy" id="66423"/>
    <lineage>
        <taxon>Bacteria</taxon>
        <taxon>Bacillati</taxon>
        <taxon>Actinomycetota</taxon>
        <taxon>Actinomycetes</taxon>
        <taxon>Kitasatosporales</taxon>
        <taxon>Streptomycetaceae</taxon>
        <taxon>Streptomyces</taxon>
    </lineage>
</organism>
<accession>A0A7W8B995</accession>
<evidence type="ECO:0000313" key="1">
    <source>
        <dbReference type="EMBL" id="MBB5118001.1"/>
    </source>
</evidence>
<sequence length="59" mass="6301">MVEALIGNYLTVLKNIDADGPAQAALVKAAAMTGEAVSASSFRRAGRSIPRTWPRSRRT</sequence>
<dbReference type="AlphaFoldDB" id="A0A7W8B995"/>
<comment type="caution">
    <text evidence="1">The sequence shown here is derived from an EMBL/GenBank/DDBJ whole genome shotgun (WGS) entry which is preliminary data.</text>
</comment>
<proteinExistence type="predicted"/>
<protein>
    <submittedName>
        <fullName evidence="1">Uncharacterized protein</fullName>
    </submittedName>
</protein>
<name>A0A7W8B995_STREU</name>
<dbReference type="Proteomes" id="UP000528608">
    <property type="component" value="Unassembled WGS sequence"/>
</dbReference>
<dbReference type="RefSeq" id="WP_146045490.1">
    <property type="nucleotide sequence ID" value="NZ_JACHJF010000003.1"/>
</dbReference>
<gene>
    <name evidence="1" type="ORF">FHS36_001422</name>
</gene>
<evidence type="ECO:0000313" key="2">
    <source>
        <dbReference type="Proteomes" id="UP000528608"/>
    </source>
</evidence>